<evidence type="ECO:0000313" key="1">
    <source>
        <dbReference type="EMBL" id="MRW89494.1"/>
    </source>
</evidence>
<sequence length="96" mass="10655">MHNQFNDIEFDLVKAQSNLRKHKVSFGQAEQVLLDPLAITTEDKHALGEQRFSTLGADGAGKILIVIHTSRGDRTRLISARKASKSEAEKYHAQGI</sequence>
<evidence type="ECO:0000313" key="2">
    <source>
        <dbReference type="Proteomes" id="UP000433309"/>
    </source>
</evidence>
<dbReference type="Pfam" id="PF04365">
    <property type="entry name" value="BrnT_toxin"/>
    <property type="match status" value="1"/>
</dbReference>
<dbReference type="EMBL" id="WKJK01000002">
    <property type="protein sequence ID" value="MRW89494.1"/>
    <property type="molecule type" value="Genomic_DNA"/>
</dbReference>
<organism evidence="1 2">
    <name type="scientific">Duganella guangzhouensis</name>
    <dbReference type="NCBI Taxonomy" id="2666084"/>
    <lineage>
        <taxon>Bacteria</taxon>
        <taxon>Pseudomonadati</taxon>
        <taxon>Pseudomonadota</taxon>
        <taxon>Betaproteobacteria</taxon>
        <taxon>Burkholderiales</taxon>
        <taxon>Oxalobacteraceae</taxon>
        <taxon>Telluria group</taxon>
        <taxon>Duganella</taxon>
    </lineage>
</organism>
<dbReference type="RefSeq" id="WP_154373975.1">
    <property type="nucleotide sequence ID" value="NZ_WKJK01000002.1"/>
</dbReference>
<dbReference type="Proteomes" id="UP000433309">
    <property type="component" value="Unassembled WGS sequence"/>
</dbReference>
<dbReference type="InterPro" id="IPR038573">
    <property type="entry name" value="BrnT_sf"/>
</dbReference>
<keyword evidence="2" id="KW-1185">Reference proteome</keyword>
<gene>
    <name evidence="1" type="ORF">GJ699_05810</name>
</gene>
<proteinExistence type="predicted"/>
<dbReference type="Gene3D" id="3.10.450.530">
    <property type="entry name" value="Ribonuclease toxin, BrnT, of type II toxin-antitoxin system"/>
    <property type="match status" value="1"/>
</dbReference>
<accession>A0A6I2KYH6</accession>
<dbReference type="AlphaFoldDB" id="A0A6I2KYH6"/>
<protein>
    <submittedName>
        <fullName evidence="1">BrnT family toxin</fullName>
    </submittedName>
</protein>
<comment type="caution">
    <text evidence="1">The sequence shown here is derived from an EMBL/GenBank/DDBJ whole genome shotgun (WGS) entry which is preliminary data.</text>
</comment>
<name>A0A6I2KYH6_9BURK</name>
<reference evidence="1 2" key="1">
    <citation type="submission" date="2019-11" db="EMBL/GenBank/DDBJ databases">
        <title>Novel species isolated from a subtropical stream in China.</title>
        <authorList>
            <person name="Lu H."/>
        </authorList>
    </citation>
    <scope>NUCLEOTIDE SEQUENCE [LARGE SCALE GENOMIC DNA]</scope>
    <source>
        <strain evidence="1 2">FT80W</strain>
    </source>
</reference>
<dbReference type="InterPro" id="IPR007460">
    <property type="entry name" value="BrnT_toxin"/>
</dbReference>